<dbReference type="AlphaFoldDB" id="A0A835NHV7"/>
<reference evidence="4 5" key="2">
    <citation type="journal article" date="2021" name="J. Hered.">
        <title>Feather Gene Expression Elucidates the Developmental Basis of Plumage Iridescence in African Starlings.</title>
        <authorList>
            <person name="Rubenstein D.R."/>
            <person name="Corvelo A."/>
            <person name="MacManes M.D."/>
            <person name="Maia R."/>
            <person name="Narzisi G."/>
            <person name="Rousaki A."/>
            <person name="Vandenabeele P."/>
            <person name="Shawkey M.D."/>
            <person name="Solomon J."/>
        </authorList>
    </citation>
    <scope>NUCLEOTIDE SEQUENCE [LARGE SCALE GENOMIC DNA]</scope>
    <source>
        <strain evidence="4">SS15</strain>
    </source>
</reference>
<dbReference type="Pfam" id="PF03096">
    <property type="entry name" value="Ndr"/>
    <property type="match status" value="2"/>
</dbReference>
<dbReference type="FunFam" id="3.40.50.1820:FF:000006">
    <property type="entry name" value="NDRG family member 3"/>
    <property type="match status" value="1"/>
</dbReference>
<feature type="compositionally biased region" description="Pro residues" evidence="2">
    <location>
        <begin position="29"/>
        <end position="40"/>
    </location>
</feature>
<comment type="similarity">
    <text evidence="1">Belongs to the NDRG family.</text>
</comment>
<evidence type="ECO:0000256" key="1">
    <source>
        <dbReference type="ARBA" id="ARBA00005598"/>
    </source>
</evidence>
<dbReference type="Proteomes" id="UP000618051">
    <property type="component" value="Unassembled WGS sequence"/>
</dbReference>
<organism evidence="3">
    <name type="scientific">Lamprotornis superbus</name>
    <dbReference type="NCBI Taxonomy" id="245042"/>
    <lineage>
        <taxon>Eukaryota</taxon>
        <taxon>Metazoa</taxon>
        <taxon>Chordata</taxon>
        <taxon>Craniata</taxon>
        <taxon>Vertebrata</taxon>
        <taxon>Euteleostomi</taxon>
        <taxon>Archelosauria</taxon>
        <taxon>Archosauria</taxon>
        <taxon>Dinosauria</taxon>
        <taxon>Saurischia</taxon>
        <taxon>Theropoda</taxon>
        <taxon>Coelurosauria</taxon>
        <taxon>Aves</taxon>
        <taxon>Neognathae</taxon>
        <taxon>Neoaves</taxon>
        <taxon>Telluraves</taxon>
        <taxon>Australaves</taxon>
        <taxon>Passeriformes</taxon>
        <taxon>Sturnidae</taxon>
        <taxon>Lamprotornis</taxon>
    </lineage>
</organism>
<feature type="compositionally biased region" description="Basic and acidic residues" evidence="2">
    <location>
        <begin position="8"/>
        <end position="18"/>
    </location>
</feature>
<sequence>MLGGPRAGAERSVPRRAECGGTAVQVSPGPAPPGPFPPPRGILQNRNRRGSGTRGCPWAAVAILNGTMDELQDVQLTEIKPLLNDKNAARNFQDFDCQEHDIETAFGVVHVTMRGTPKGNRPVILTYHDIGLNHKSCFNAFFNFEDMQEITHHFAVCHVDAPGQQEGAPPFPSGYQYPSMDELAEMLPAVLTHLNLKSFIGIGLGAGAYILSRCALSHPDLVEGLVLINVDPCAKGWIDWAASKFSGWTTNIVDIVLAHHFGHEELQANLDLIQTYRLHIAQDINQDNLQLFLTSYNSRKDLEIERPVVGVNEMIAKTLKCPALLVVGDNSPAVEAVVECNSRLDPTKTTLLKASATLGSFQHKDTVFALHTFGLEKFVDSHSGLCSFLHGARAERKEFMADCGGLPQVVQPGKLTEAFKYFVQGMGYMPAASMTRLMRSRSHSSSSVGSGESSRSRSHASTHGEGSAGTPEGIDLQAAPQTMEVSCLELLSSCASAKGPLWCSWYVIGGMWESKTTRMWHSRHWSRQCSVELGCRTRWKVCVSPGLFHMLRSLRKTDGCEMGNSASHQVEIPESPALPFVSHCCCPRQDLHRVQLCGGREHQ</sequence>
<feature type="region of interest" description="Disordered" evidence="2">
    <location>
        <begin position="439"/>
        <end position="474"/>
    </location>
</feature>
<evidence type="ECO:0000313" key="4">
    <source>
        <dbReference type="EMBL" id="KAI1233279.1"/>
    </source>
</evidence>
<reference evidence="4" key="3">
    <citation type="submission" date="2022-01" db="EMBL/GenBank/DDBJ databases">
        <authorList>
            <person name="Rubenstein D.R."/>
        </authorList>
    </citation>
    <scope>NUCLEOTIDE SEQUENCE</scope>
    <source>
        <strain evidence="4">SS15</strain>
        <tissue evidence="4">Liver</tissue>
    </source>
</reference>
<keyword evidence="5" id="KW-1185">Reference proteome</keyword>
<dbReference type="InterPro" id="IPR004142">
    <property type="entry name" value="NDRG"/>
</dbReference>
<evidence type="ECO:0008006" key="6">
    <source>
        <dbReference type="Google" id="ProtNLM"/>
    </source>
</evidence>
<feature type="region of interest" description="Disordered" evidence="2">
    <location>
        <begin position="1"/>
        <end position="53"/>
    </location>
</feature>
<dbReference type="Gene3D" id="3.40.50.1820">
    <property type="entry name" value="alpha/beta hydrolase"/>
    <property type="match status" value="1"/>
</dbReference>
<comment type="caution">
    <text evidence="3">The sequence shown here is derived from an EMBL/GenBank/DDBJ whole genome shotgun (WGS) entry which is preliminary data.</text>
</comment>
<dbReference type="PANTHER" id="PTHR11034">
    <property type="entry name" value="N-MYC DOWNSTREAM REGULATED"/>
    <property type="match status" value="1"/>
</dbReference>
<evidence type="ECO:0000313" key="3">
    <source>
        <dbReference type="EMBL" id="KAG0115049.1"/>
    </source>
</evidence>
<dbReference type="EMBL" id="JADDUC020000018">
    <property type="protein sequence ID" value="KAI1233279.1"/>
    <property type="molecule type" value="Genomic_DNA"/>
</dbReference>
<dbReference type="InterPro" id="IPR029058">
    <property type="entry name" value="AB_hydrolase_fold"/>
</dbReference>
<dbReference type="OrthoDB" id="741027at2759"/>
<proteinExistence type="inferred from homology"/>
<dbReference type="EMBL" id="JADDUC010000240">
    <property type="protein sequence ID" value="KAG0115049.1"/>
    <property type="molecule type" value="Genomic_DNA"/>
</dbReference>
<evidence type="ECO:0000313" key="5">
    <source>
        <dbReference type="Proteomes" id="UP000618051"/>
    </source>
</evidence>
<protein>
    <recommendedName>
        <fullName evidence="6">Protein NDRG3</fullName>
    </recommendedName>
</protein>
<reference evidence="3" key="1">
    <citation type="submission" date="2020-10" db="EMBL/GenBank/DDBJ databases">
        <title>Feather gene expression reveals the developmental basis of iridescence in African starlings.</title>
        <authorList>
            <person name="Rubenstein D.R."/>
        </authorList>
    </citation>
    <scope>NUCLEOTIDE SEQUENCE</scope>
    <source>
        <strain evidence="3">SS15</strain>
        <tissue evidence="3">Liver</tissue>
    </source>
</reference>
<evidence type="ECO:0000256" key="2">
    <source>
        <dbReference type="SAM" id="MobiDB-lite"/>
    </source>
</evidence>
<accession>A0A835NHV7</accession>
<dbReference type="SUPFAM" id="SSF53474">
    <property type="entry name" value="alpha/beta-Hydrolases"/>
    <property type="match status" value="1"/>
</dbReference>
<gene>
    <name evidence="4" type="ORF">IHE44_0004447</name>
    <name evidence="3" type="ORF">IHE44_006744</name>
</gene>
<feature type="compositionally biased region" description="Low complexity" evidence="2">
    <location>
        <begin position="443"/>
        <end position="464"/>
    </location>
</feature>
<name>A0A835NHV7_9PASS</name>